<dbReference type="Pfam" id="PF00651">
    <property type="entry name" value="BTB"/>
    <property type="match status" value="1"/>
</dbReference>
<dbReference type="PROSITE" id="PS50097">
    <property type="entry name" value="BTB"/>
    <property type="match status" value="1"/>
</dbReference>
<evidence type="ECO:0000256" key="1">
    <source>
        <dbReference type="ARBA" id="ARBA00004123"/>
    </source>
</evidence>
<dbReference type="PANTHER" id="PTHR23110">
    <property type="entry name" value="BTB DOMAIN TRANSCRIPTION FACTOR"/>
    <property type="match status" value="1"/>
</dbReference>
<proteinExistence type="predicted"/>
<dbReference type="InterPro" id="IPR051095">
    <property type="entry name" value="Dros_DevTransReg"/>
</dbReference>
<dbReference type="InterPro" id="IPR000210">
    <property type="entry name" value="BTB/POZ_dom"/>
</dbReference>
<dbReference type="SUPFAM" id="SSF54695">
    <property type="entry name" value="POZ domain"/>
    <property type="match status" value="1"/>
</dbReference>
<evidence type="ECO:0000313" key="4">
    <source>
        <dbReference type="EMBL" id="CAD7450752.1"/>
    </source>
</evidence>
<sequence length="105" mass="11629">MGDKSQKFCLKWTNYQHHLSESFLSLLQTESMADVTLSAQGKRIHAHRIVLSVCSPLFQWSEITGRAPPQVVGRGMPALAGALADQGTIRSRVRWDTQRGRVPGA</sequence>
<keyword evidence="2" id="KW-0539">Nucleus</keyword>
<dbReference type="EMBL" id="OD578160">
    <property type="protein sequence ID" value="CAD7450752.1"/>
    <property type="molecule type" value="Genomic_DNA"/>
</dbReference>
<evidence type="ECO:0000256" key="2">
    <source>
        <dbReference type="ARBA" id="ARBA00023242"/>
    </source>
</evidence>
<dbReference type="PANTHER" id="PTHR23110:SF109">
    <property type="entry name" value="FI07618P-RELATED"/>
    <property type="match status" value="1"/>
</dbReference>
<reference evidence="4" key="1">
    <citation type="submission" date="2020-11" db="EMBL/GenBank/DDBJ databases">
        <authorList>
            <person name="Tran Van P."/>
        </authorList>
    </citation>
    <scope>NUCLEOTIDE SEQUENCE</scope>
</reference>
<dbReference type="Gene3D" id="3.30.710.10">
    <property type="entry name" value="Potassium Channel Kv1.1, Chain A"/>
    <property type="match status" value="1"/>
</dbReference>
<dbReference type="AlphaFoldDB" id="A0A7R9FBX8"/>
<gene>
    <name evidence="4" type="ORF">TBIB3V08_LOCUS13021</name>
</gene>
<feature type="domain" description="BTB" evidence="3">
    <location>
        <begin position="33"/>
        <end position="59"/>
    </location>
</feature>
<organism evidence="4">
    <name type="scientific">Timema bartmani</name>
    <dbReference type="NCBI Taxonomy" id="61472"/>
    <lineage>
        <taxon>Eukaryota</taxon>
        <taxon>Metazoa</taxon>
        <taxon>Ecdysozoa</taxon>
        <taxon>Arthropoda</taxon>
        <taxon>Hexapoda</taxon>
        <taxon>Insecta</taxon>
        <taxon>Pterygota</taxon>
        <taxon>Neoptera</taxon>
        <taxon>Polyneoptera</taxon>
        <taxon>Phasmatodea</taxon>
        <taxon>Timematodea</taxon>
        <taxon>Timematoidea</taxon>
        <taxon>Timematidae</taxon>
        <taxon>Timema</taxon>
    </lineage>
</organism>
<name>A0A7R9FBX8_9NEOP</name>
<dbReference type="InterPro" id="IPR011333">
    <property type="entry name" value="SKP1/BTB/POZ_sf"/>
</dbReference>
<dbReference type="GO" id="GO:0005634">
    <property type="term" value="C:nucleus"/>
    <property type="evidence" value="ECO:0007669"/>
    <property type="project" value="UniProtKB-SubCell"/>
</dbReference>
<accession>A0A7R9FBX8</accession>
<protein>
    <recommendedName>
        <fullName evidence="3">BTB domain-containing protein</fullName>
    </recommendedName>
</protein>
<comment type="subcellular location">
    <subcellularLocation>
        <location evidence="1">Nucleus</location>
    </subcellularLocation>
</comment>
<dbReference type="GO" id="GO:0006357">
    <property type="term" value="P:regulation of transcription by RNA polymerase II"/>
    <property type="evidence" value="ECO:0007669"/>
    <property type="project" value="TreeGrafter"/>
</dbReference>
<evidence type="ECO:0000259" key="3">
    <source>
        <dbReference type="PROSITE" id="PS50097"/>
    </source>
</evidence>